<protein>
    <submittedName>
        <fullName evidence="1">Uncharacterized protein</fullName>
    </submittedName>
</protein>
<organism evidence="1 2">
    <name type="scientific">Macrolepiota fuliginosa MF-IS2</name>
    <dbReference type="NCBI Taxonomy" id="1400762"/>
    <lineage>
        <taxon>Eukaryota</taxon>
        <taxon>Fungi</taxon>
        <taxon>Dikarya</taxon>
        <taxon>Basidiomycota</taxon>
        <taxon>Agaricomycotina</taxon>
        <taxon>Agaricomycetes</taxon>
        <taxon>Agaricomycetidae</taxon>
        <taxon>Agaricales</taxon>
        <taxon>Agaricineae</taxon>
        <taxon>Agaricaceae</taxon>
        <taxon>Macrolepiota</taxon>
    </lineage>
</organism>
<proteinExistence type="predicted"/>
<name>A0A9P5WZK9_9AGAR</name>
<evidence type="ECO:0000313" key="2">
    <source>
        <dbReference type="Proteomes" id="UP000807342"/>
    </source>
</evidence>
<dbReference type="Proteomes" id="UP000807342">
    <property type="component" value="Unassembled WGS sequence"/>
</dbReference>
<gene>
    <name evidence="1" type="ORF">P691DRAFT_781836</name>
</gene>
<dbReference type="AlphaFoldDB" id="A0A9P5WZK9"/>
<reference evidence="1" key="1">
    <citation type="submission" date="2020-11" db="EMBL/GenBank/DDBJ databases">
        <authorList>
            <consortium name="DOE Joint Genome Institute"/>
            <person name="Ahrendt S."/>
            <person name="Riley R."/>
            <person name="Andreopoulos W."/>
            <person name="Labutti K."/>
            <person name="Pangilinan J."/>
            <person name="Ruiz-Duenas F.J."/>
            <person name="Barrasa J.M."/>
            <person name="Sanchez-Garcia M."/>
            <person name="Camarero S."/>
            <person name="Miyauchi S."/>
            <person name="Serrano A."/>
            <person name="Linde D."/>
            <person name="Babiker R."/>
            <person name="Drula E."/>
            <person name="Ayuso-Fernandez I."/>
            <person name="Pacheco R."/>
            <person name="Padilla G."/>
            <person name="Ferreira P."/>
            <person name="Barriuso J."/>
            <person name="Kellner H."/>
            <person name="Castanera R."/>
            <person name="Alfaro M."/>
            <person name="Ramirez L."/>
            <person name="Pisabarro A.G."/>
            <person name="Kuo A."/>
            <person name="Tritt A."/>
            <person name="Lipzen A."/>
            <person name="He G."/>
            <person name="Yan M."/>
            <person name="Ng V."/>
            <person name="Cullen D."/>
            <person name="Martin F."/>
            <person name="Rosso M.-N."/>
            <person name="Henrissat B."/>
            <person name="Hibbett D."/>
            <person name="Martinez A.T."/>
            <person name="Grigoriev I.V."/>
        </authorList>
    </citation>
    <scope>NUCLEOTIDE SEQUENCE</scope>
    <source>
        <strain evidence="1">MF-IS2</strain>
    </source>
</reference>
<comment type="caution">
    <text evidence="1">The sequence shown here is derived from an EMBL/GenBank/DDBJ whole genome shotgun (WGS) entry which is preliminary data.</text>
</comment>
<sequence length="186" mass="20956">MQYATRTFGKTIKLNPIRSSQFLGQHLLAVEICAMSQNFPPYNVVNTKDTKTTLALSQVKIRAGYKLQIMILIEVRVTGLFLHSGMGMKRSPPLGMLFSRAFLPVHKYRIRQYPSSEEPLGPQGCESNHPDKLGPLHDQFFPSNANSLLNPKKQFHNLQVGLGIYGLQSGLLREDLDSTNRTYQIP</sequence>
<dbReference type="EMBL" id="MU152372">
    <property type="protein sequence ID" value="KAF9440637.1"/>
    <property type="molecule type" value="Genomic_DNA"/>
</dbReference>
<accession>A0A9P5WZK9</accession>
<keyword evidence="2" id="KW-1185">Reference proteome</keyword>
<evidence type="ECO:0000313" key="1">
    <source>
        <dbReference type="EMBL" id="KAF9440637.1"/>
    </source>
</evidence>